<keyword evidence="3" id="KW-0238">DNA-binding</keyword>
<dbReference type="InterPro" id="IPR038488">
    <property type="entry name" value="Integrase_DNA-bd_sf"/>
</dbReference>
<dbReference type="InterPro" id="IPR011010">
    <property type="entry name" value="DNA_brk_join_enz"/>
</dbReference>
<dbReference type="InterPro" id="IPR050808">
    <property type="entry name" value="Phage_Integrase"/>
</dbReference>
<dbReference type="InterPro" id="IPR053876">
    <property type="entry name" value="Phage_int_M"/>
</dbReference>
<dbReference type="Pfam" id="PF00589">
    <property type="entry name" value="Phage_integrase"/>
    <property type="match status" value="1"/>
</dbReference>
<feature type="domain" description="Tyr recombinase" evidence="5">
    <location>
        <begin position="204"/>
        <end position="379"/>
    </location>
</feature>
<evidence type="ECO:0000259" key="5">
    <source>
        <dbReference type="PROSITE" id="PS51898"/>
    </source>
</evidence>
<reference evidence="6 7" key="1">
    <citation type="submission" date="2016-10" db="EMBL/GenBank/DDBJ databases">
        <authorList>
            <person name="Varghese N."/>
            <person name="Submissions S."/>
        </authorList>
    </citation>
    <scope>NUCLEOTIDE SEQUENCE [LARGE SCALE GENOMIC DNA]</scope>
    <source>
        <strain evidence="6 7">CGMCC 1.6497</strain>
    </source>
</reference>
<dbReference type="Gene3D" id="3.30.160.390">
    <property type="entry name" value="Integrase, DNA-binding domain"/>
    <property type="match status" value="1"/>
</dbReference>
<dbReference type="SUPFAM" id="SSF56349">
    <property type="entry name" value="DNA breaking-rejoining enzymes"/>
    <property type="match status" value="1"/>
</dbReference>
<keyword evidence="2" id="KW-0229">DNA integration</keyword>
<dbReference type="PROSITE" id="PS51898">
    <property type="entry name" value="TYR_RECOMBINASE"/>
    <property type="match status" value="1"/>
</dbReference>
<dbReference type="EMBL" id="FNJC01000001">
    <property type="protein sequence ID" value="SDO45507.1"/>
    <property type="molecule type" value="Genomic_DNA"/>
</dbReference>
<evidence type="ECO:0000256" key="1">
    <source>
        <dbReference type="ARBA" id="ARBA00008857"/>
    </source>
</evidence>
<evidence type="ECO:0000313" key="6">
    <source>
        <dbReference type="EMBL" id="SDO45507.1"/>
    </source>
</evidence>
<name>A0A1H0JP11_9HYPH</name>
<protein>
    <submittedName>
        <fullName evidence="6">Integrase</fullName>
    </submittedName>
</protein>
<comment type="caution">
    <text evidence="6">The sequence shown here is derived from an EMBL/GenBank/DDBJ whole genome shotgun (WGS) entry which is preliminary data.</text>
</comment>
<dbReference type="PANTHER" id="PTHR30629:SF2">
    <property type="entry name" value="PROPHAGE INTEGRASE INTS-RELATED"/>
    <property type="match status" value="1"/>
</dbReference>
<dbReference type="Pfam" id="PF22022">
    <property type="entry name" value="Phage_int_M"/>
    <property type="match status" value="1"/>
</dbReference>
<comment type="similarity">
    <text evidence="1">Belongs to the 'phage' integrase family.</text>
</comment>
<keyword evidence="7" id="KW-1185">Reference proteome</keyword>
<dbReference type="Proteomes" id="UP000198795">
    <property type="component" value="Unassembled WGS sequence"/>
</dbReference>
<dbReference type="InterPro" id="IPR002104">
    <property type="entry name" value="Integrase_catalytic"/>
</dbReference>
<dbReference type="PANTHER" id="PTHR30629">
    <property type="entry name" value="PROPHAGE INTEGRASE"/>
    <property type="match status" value="1"/>
</dbReference>
<dbReference type="CDD" id="cd00801">
    <property type="entry name" value="INT_P4_C"/>
    <property type="match status" value="1"/>
</dbReference>
<dbReference type="InterPro" id="IPR010998">
    <property type="entry name" value="Integrase_recombinase_N"/>
</dbReference>
<evidence type="ECO:0000256" key="2">
    <source>
        <dbReference type="ARBA" id="ARBA00022908"/>
    </source>
</evidence>
<evidence type="ECO:0000256" key="3">
    <source>
        <dbReference type="ARBA" id="ARBA00023125"/>
    </source>
</evidence>
<dbReference type="InterPro" id="IPR013762">
    <property type="entry name" value="Integrase-like_cat_sf"/>
</dbReference>
<evidence type="ECO:0000256" key="4">
    <source>
        <dbReference type="ARBA" id="ARBA00023172"/>
    </source>
</evidence>
<accession>A0A1H0JP11</accession>
<organism evidence="6 7">
    <name type="scientific">Filomicrobium insigne</name>
    <dbReference type="NCBI Taxonomy" id="418854"/>
    <lineage>
        <taxon>Bacteria</taxon>
        <taxon>Pseudomonadati</taxon>
        <taxon>Pseudomonadota</taxon>
        <taxon>Alphaproteobacteria</taxon>
        <taxon>Hyphomicrobiales</taxon>
        <taxon>Hyphomicrobiaceae</taxon>
        <taxon>Filomicrobium</taxon>
    </lineage>
</organism>
<dbReference type="Gene3D" id="1.10.443.10">
    <property type="entry name" value="Intergrase catalytic core"/>
    <property type="match status" value="1"/>
</dbReference>
<proteinExistence type="inferred from homology"/>
<dbReference type="Gene3D" id="1.10.150.130">
    <property type="match status" value="1"/>
</dbReference>
<evidence type="ECO:0000313" key="7">
    <source>
        <dbReference type="Proteomes" id="UP000198795"/>
    </source>
</evidence>
<dbReference type="Pfam" id="PF13356">
    <property type="entry name" value="Arm-DNA-bind_3"/>
    <property type="match status" value="1"/>
</dbReference>
<dbReference type="InterPro" id="IPR025166">
    <property type="entry name" value="Integrase_DNA_bind_dom"/>
</dbReference>
<gene>
    <name evidence="6" type="ORF">SAMN04488061_1224</name>
</gene>
<sequence length="402" mass="43790">MGKIVTSKKTLSAAFVRSAKKPGRYGDGNGLYLLVGPSGAKSWMQRIVIRGRRHDLGLGSVALVTLAQARDIALDNRRIARSGGDPMAERRKARQMPTFAEAAIEAHKELTFGNPKDGKAFLVNLETYANPRFGSLRVCDVTGADVRAAVLAIRDEKPEVARKLILRCSAVFKFAIGQGFRQDNPSTADVLSLPAIPRKSKVKAHRKSLPYTEVAGCIDAVRGSGAWAATKLALEFLILVAARSGEVRGARWDEIDLRAGVLKVPASRMKMAQEHSVPLSPRALEILREAEALRDASGLVFPSMRGKALSDMTLSKLVRELGFDASVHGFRTSFRTWAQEQTNFPFEVCEAALAHKVGDAASQAYARSDVFEKRRKLMNAWSSYLAGKRGKVVPLHAARGAV</sequence>
<keyword evidence="4" id="KW-0233">DNA recombination</keyword>